<dbReference type="AlphaFoldDB" id="A0A089HS76"/>
<accession>A0A089HS76</accession>
<proteinExistence type="predicted"/>
<sequence length="60" mass="6667">MVAAYMAGCMEGISNEEVLFAPNNKLGFSTGTDLSIHMMCPLHEDVMRAVSFKRWTWAIG</sequence>
<dbReference type="STRING" id="44251.PDUR_25540"/>
<dbReference type="EMBL" id="CP009288">
    <property type="protein sequence ID" value="AIQ14871.1"/>
    <property type="molecule type" value="Genomic_DNA"/>
</dbReference>
<evidence type="ECO:0000313" key="1">
    <source>
        <dbReference type="EMBL" id="AIQ14871.1"/>
    </source>
</evidence>
<dbReference type="KEGG" id="pdu:PDUR_25540"/>
<reference evidence="1 2" key="1">
    <citation type="submission" date="2014-08" db="EMBL/GenBank/DDBJ databases">
        <title>Comparative genomics of the Paenibacillus odorifer group.</title>
        <authorList>
            <person name="den Bakker H.C."/>
            <person name="Tsai Y.-C."/>
            <person name="Martin N."/>
            <person name="Korlach J."/>
            <person name="Wiedmann M."/>
        </authorList>
    </citation>
    <scope>NUCLEOTIDE SEQUENCE [LARGE SCALE GENOMIC DNA]</scope>
    <source>
        <strain evidence="1 2">DSM 1735</strain>
    </source>
</reference>
<organism evidence="1 2">
    <name type="scientific">Paenibacillus durus</name>
    <name type="common">Paenibacillus azotofixans</name>
    <dbReference type="NCBI Taxonomy" id="44251"/>
    <lineage>
        <taxon>Bacteria</taxon>
        <taxon>Bacillati</taxon>
        <taxon>Bacillota</taxon>
        <taxon>Bacilli</taxon>
        <taxon>Bacillales</taxon>
        <taxon>Paenibacillaceae</taxon>
        <taxon>Paenibacillus</taxon>
    </lineage>
</organism>
<protein>
    <submittedName>
        <fullName evidence="1">Uncharacterized protein</fullName>
    </submittedName>
</protein>
<dbReference type="Proteomes" id="UP000029409">
    <property type="component" value="Chromosome"/>
</dbReference>
<evidence type="ECO:0000313" key="2">
    <source>
        <dbReference type="Proteomes" id="UP000029409"/>
    </source>
</evidence>
<name>A0A089HS76_PAEDU</name>
<keyword evidence="2" id="KW-1185">Reference proteome</keyword>
<gene>
    <name evidence="1" type="ORF">PDUR_25540</name>
</gene>